<reference evidence="1" key="1">
    <citation type="journal article" date="2015" name="Nature">
        <title>Complex archaea that bridge the gap between prokaryotes and eukaryotes.</title>
        <authorList>
            <person name="Spang A."/>
            <person name="Saw J.H."/>
            <person name="Jorgensen S.L."/>
            <person name="Zaremba-Niedzwiedzka K."/>
            <person name="Martijn J."/>
            <person name="Lind A.E."/>
            <person name="van Eijk R."/>
            <person name="Schleper C."/>
            <person name="Guy L."/>
            <person name="Ettema T.J."/>
        </authorList>
    </citation>
    <scope>NUCLEOTIDE SEQUENCE</scope>
</reference>
<name>A0A0F9B0E6_9ZZZZ</name>
<comment type="caution">
    <text evidence="1">The sequence shown here is derived from an EMBL/GenBank/DDBJ whole genome shotgun (WGS) entry which is preliminary data.</text>
</comment>
<evidence type="ECO:0000313" key="1">
    <source>
        <dbReference type="EMBL" id="KKL15135.1"/>
    </source>
</evidence>
<accession>A0A0F9B0E6</accession>
<sequence>MRGDRRKHDEHFDHICGSNQWPSNDPEDSPFDTYVCRHCGHEIHYRAYGSWSMNESSPRDCLRVWLYDHLVKCSEVYR</sequence>
<proteinExistence type="predicted"/>
<dbReference type="EMBL" id="LAZR01040181">
    <property type="protein sequence ID" value="KKL15135.1"/>
    <property type="molecule type" value="Genomic_DNA"/>
</dbReference>
<protein>
    <submittedName>
        <fullName evidence="1">Uncharacterized protein</fullName>
    </submittedName>
</protein>
<gene>
    <name evidence="1" type="ORF">LCGC14_2508630</name>
</gene>
<organism evidence="1">
    <name type="scientific">marine sediment metagenome</name>
    <dbReference type="NCBI Taxonomy" id="412755"/>
    <lineage>
        <taxon>unclassified sequences</taxon>
        <taxon>metagenomes</taxon>
        <taxon>ecological metagenomes</taxon>
    </lineage>
</organism>
<dbReference type="AlphaFoldDB" id="A0A0F9B0E6"/>